<dbReference type="GO" id="GO:0048268">
    <property type="term" value="P:clathrin coat assembly"/>
    <property type="evidence" value="ECO:0007669"/>
    <property type="project" value="TreeGrafter"/>
</dbReference>
<reference evidence="8" key="1">
    <citation type="submission" date="2020-05" db="UniProtKB">
        <authorList>
            <consortium name="EnsemblMetazoa"/>
        </authorList>
    </citation>
    <scope>IDENTIFICATION</scope>
    <source>
        <strain evidence="8">Jacobina</strain>
    </source>
</reference>
<evidence type="ECO:0000256" key="3">
    <source>
        <dbReference type="ARBA" id="ARBA00022583"/>
    </source>
</evidence>
<dbReference type="GO" id="GO:0005886">
    <property type="term" value="C:plasma membrane"/>
    <property type="evidence" value="ECO:0007669"/>
    <property type="project" value="TreeGrafter"/>
</dbReference>
<organism evidence="8 9">
    <name type="scientific">Lutzomyia longipalpis</name>
    <name type="common">Sand fly</name>
    <dbReference type="NCBI Taxonomy" id="7200"/>
    <lineage>
        <taxon>Eukaryota</taxon>
        <taxon>Metazoa</taxon>
        <taxon>Ecdysozoa</taxon>
        <taxon>Arthropoda</taxon>
        <taxon>Hexapoda</taxon>
        <taxon>Insecta</taxon>
        <taxon>Pterygota</taxon>
        <taxon>Neoptera</taxon>
        <taxon>Endopterygota</taxon>
        <taxon>Diptera</taxon>
        <taxon>Nematocera</taxon>
        <taxon>Psychodoidea</taxon>
        <taxon>Psychodidae</taxon>
        <taxon>Lutzomyia</taxon>
        <taxon>Lutzomyia</taxon>
    </lineage>
</organism>
<evidence type="ECO:0000259" key="7">
    <source>
        <dbReference type="PROSITE" id="PS51072"/>
    </source>
</evidence>
<keyword evidence="3" id="KW-0254">Endocytosis</keyword>
<dbReference type="EnsemblMetazoa" id="LLOJ001661-RA">
    <property type="protein sequence ID" value="LLOJ001661-PA"/>
    <property type="gene ID" value="LLOJ001661"/>
</dbReference>
<dbReference type="InterPro" id="IPR028565">
    <property type="entry name" value="MHD"/>
</dbReference>
<evidence type="ECO:0000256" key="6">
    <source>
        <dbReference type="SAM" id="MobiDB-lite"/>
    </source>
</evidence>
<dbReference type="Pfam" id="PF10291">
    <property type="entry name" value="muHD"/>
    <property type="match status" value="2"/>
</dbReference>
<evidence type="ECO:0000256" key="2">
    <source>
        <dbReference type="ARBA" id="ARBA00022553"/>
    </source>
</evidence>
<comment type="subcellular location">
    <subcellularLocation>
        <location evidence="1">Membrane</location>
        <location evidence="1">Clathrin-coated pit</location>
        <topology evidence="1">Peripheral membrane protein</topology>
        <orientation evidence="1">Cytoplasmic side</orientation>
    </subcellularLocation>
</comment>
<dbReference type="GO" id="GO:0030136">
    <property type="term" value="C:clathrin-coated vesicle"/>
    <property type="evidence" value="ECO:0007669"/>
    <property type="project" value="TreeGrafter"/>
</dbReference>
<feature type="region of interest" description="Disordered" evidence="6">
    <location>
        <begin position="139"/>
        <end position="185"/>
    </location>
</feature>
<feature type="domain" description="MHD" evidence="7">
    <location>
        <begin position="211"/>
        <end position="408"/>
    </location>
</feature>
<dbReference type="InterPro" id="IPR018808">
    <property type="entry name" value="Muniscin_C"/>
</dbReference>
<keyword evidence="2" id="KW-0597">Phosphoprotein</keyword>
<feature type="region of interest" description="Disordered" evidence="6">
    <location>
        <begin position="42"/>
        <end position="118"/>
    </location>
</feature>
<dbReference type="AlphaFoldDB" id="A0A1B0ETB9"/>
<dbReference type="GO" id="GO:0072583">
    <property type="term" value="P:clathrin-dependent endocytosis"/>
    <property type="evidence" value="ECO:0007669"/>
    <property type="project" value="TreeGrafter"/>
</dbReference>
<dbReference type="Proteomes" id="UP000092461">
    <property type="component" value="Unassembled WGS sequence"/>
</dbReference>
<dbReference type="GO" id="GO:0005905">
    <property type="term" value="C:clathrin-coated pit"/>
    <property type="evidence" value="ECO:0007669"/>
    <property type="project" value="UniProtKB-SubCell"/>
</dbReference>
<evidence type="ECO:0000256" key="1">
    <source>
        <dbReference type="ARBA" id="ARBA00004283"/>
    </source>
</evidence>
<protein>
    <recommendedName>
        <fullName evidence="7">MHD domain-containing protein</fullName>
    </recommendedName>
</protein>
<evidence type="ECO:0000256" key="5">
    <source>
        <dbReference type="ARBA" id="ARBA00023176"/>
    </source>
</evidence>
<sequence length="408" mass="43729">MCGCARSLNKKKIFKKNKSKSLGNALWRGVRAHKQGRKTFSTADNADVRMKRSKSLSQQFGGGGGVERRAYGGDLQGNTPSFQQHHPQSPAASNASTPTTTHPYAPLQSPTLSASNSSNNKYADLGDVFSEIEDITTSAPPSATLTKLGRQIPTPTSTSSIAIPRPPSRRSEAAGRGRVSPSAVSTISRADSVGSLEFRTAGVGIGSSRGPSPLTIGISDTIPLAVAFHEMIHAYFRGSDESRCQVKMSGDMMLSFPAGIVGVFANNPNPAKLGFRIKNIQNLDNMRPKTGASSCPFQLVCYWKCEPTHTDIKIDYKYNSHAMAAPTPLLNISITVPVDGGVRNVQSKPHSAWLGESNRLVWNFTDISQHSDNNGVGTLRARLEVANGPSTPAILQTQTLDNRKTLLG</sequence>
<dbReference type="FunFam" id="2.60.40.1170:FF:000005">
    <property type="entry name" value="SH3-containing GRB2-like protein 3-interacting protein 1 isoform X3"/>
    <property type="match status" value="1"/>
</dbReference>
<dbReference type="PANTHER" id="PTHR23065">
    <property type="entry name" value="PROLINE-SERINE-THREONINE PHOSPHATASE INTERACTING PROTEIN 1"/>
    <property type="match status" value="1"/>
</dbReference>
<feature type="compositionally biased region" description="Polar residues" evidence="6">
    <location>
        <begin position="76"/>
        <end position="86"/>
    </location>
</feature>
<dbReference type="PANTHER" id="PTHR23065:SF15">
    <property type="entry name" value="AT02057P"/>
    <property type="match status" value="1"/>
</dbReference>
<evidence type="ECO:0000256" key="4">
    <source>
        <dbReference type="ARBA" id="ARBA00023136"/>
    </source>
</evidence>
<proteinExistence type="predicted"/>
<dbReference type="PROSITE" id="PS51072">
    <property type="entry name" value="MHD"/>
    <property type="match status" value="1"/>
</dbReference>
<dbReference type="VEuPathDB" id="VectorBase:LLOJ001661"/>
<dbReference type="EMBL" id="AJWK01005675">
    <property type="status" value="NOT_ANNOTATED_CDS"/>
    <property type="molecule type" value="Genomic_DNA"/>
</dbReference>
<keyword evidence="9" id="KW-1185">Reference proteome</keyword>
<dbReference type="VEuPathDB" id="VectorBase:LLONM1_011310"/>
<feature type="compositionally biased region" description="Polar residues" evidence="6">
    <location>
        <begin position="108"/>
        <end position="118"/>
    </location>
</feature>
<accession>A0A1B0ETB9</accession>
<evidence type="ECO:0000313" key="8">
    <source>
        <dbReference type="EnsemblMetazoa" id="LLOJ001661-PA"/>
    </source>
</evidence>
<name>A0A1B0ETB9_LUTLO</name>
<keyword evidence="4" id="KW-0472">Membrane</keyword>
<keyword evidence="5" id="KW-0168">Coated pit</keyword>
<evidence type="ECO:0000313" key="9">
    <source>
        <dbReference type="Proteomes" id="UP000092461"/>
    </source>
</evidence>
<dbReference type="EMBL" id="AJWK01005676">
    <property type="status" value="NOT_ANNOTATED_CDS"/>
    <property type="molecule type" value="Genomic_DNA"/>
</dbReference>
<feature type="compositionally biased region" description="Low complexity" evidence="6">
    <location>
        <begin position="87"/>
        <end position="101"/>
    </location>
</feature>